<dbReference type="Pfam" id="PF03772">
    <property type="entry name" value="Competence"/>
    <property type="match status" value="1"/>
</dbReference>
<dbReference type="NCBIfam" id="TIGR00360">
    <property type="entry name" value="ComEC_N-term"/>
    <property type="match status" value="1"/>
</dbReference>
<dbReference type="Proteomes" id="UP000285625">
    <property type="component" value="Unassembled WGS sequence"/>
</dbReference>
<organism evidence="8 9">
    <name type="scientific">Staphylococcus hyicus</name>
    <dbReference type="NCBI Taxonomy" id="1284"/>
    <lineage>
        <taxon>Bacteria</taxon>
        <taxon>Bacillati</taxon>
        <taxon>Bacillota</taxon>
        <taxon>Bacilli</taxon>
        <taxon>Bacillales</taxon>
        <taxon>Staphylococcaceae</taxon>
        <taxon>Staphylococcus</taxon>
    </lineage>
</organism>
<feature type="transmembrane region" description="Helical" evidence="6">
    <location>
        <begin position="213"/>
        <end position="234"/>
    </location>
</feature>
<keyword evidence="5 6" id="KW-0472">Membrane</keyword>
<feature type="transmembrane region" description="Helical" evidence="6">
    <location>
        <begin position="435"/>
        <end position="452"/>
    </location>
</feature>
<feature type="transmembrane region" description="Helical" evidence="6">
    <location>
        <begin position="25"/>
        <end position="55"/>
    </location>
</feature>
<dbReference type="InterPro" id="IPR004797">
    <property type="entry name" value="Competence_ComEC/Rec2"/>
</dbReference>
<reference evidence="8 9" key="1">
    <citation type="journal article" date="2016" name="Front. Microbiol.">
        <title>Comprehensive Phylogenetic Analysis of Bovine Non-aureus Staphylococci Species Based on Whole-Genome Sequencing.</title>
        <authorList>
            <person name="Naushad S."/>
            <person name="Barkema H.W."/>
            <person name="Luby C."/>
            <person name="Condas L.A."/>
            <person name="Nobrega D.B."/>
            <person name="Carson D.A."/>
            <person name="De Buck J."/>
        </authorList>
    </citation>
    <scope>NUCLEOTIDE SEQUENCE [LARGE SCALE GENOMIC DNA]</scope>
    <source>
        <strain evidence="8 9">SNUC 5959</strain>
    </source>
</reference>
<feature type="transmembrane region" description="Helical" evidence="6">
    <location>
        <begin position="306"/>
        <end position="324"/>
    </location>
</feature>
<keyword evidence="2" id="KW-1003">Cell membrane</keyword>
<feature type="domain" description="Metallo-beta-lactamase" evidence="7">
    <location>
        <begin position="488"/>
        <end position="693"/>
    </location>
</feature>
<comment type="caution">
    <text evidence="8">The sequence shown here is derived from an EMBL/GenBank/DDBJ whole genome shotgun (WGS) entry which is preliminary data.</text>
</comment>
<dbReference type="InterPro" id="IPR001279">
    <property type="entry name" value="Metallo-B-lactamas"/>
</dbReference>
<protein>
    <submittedName>
        <fullName evidence="8">DNA internalization-related competence protein ComEC/Rec2</fullName>
    </submittedName>
</protein>
<dbReference type="GO" id="GO:0030420">
    <property type="term" value="P:establishment of competence for transformation"/>
    <property type="evidence" value="ECO:0007669"/>
    <property type="project" value="InterPro"/>
</dbReference>
<dbReference type="AlphaFoldDB" id="A0A418JK00"/>
<feature type="transmembrane region" description="Helical" evidence="6">
    <location>
        <begin position="408"/>
        <end position="429"/>
    </location>
</feature>
<dbReference type="SMART" id="SM00849">
    <property type="entry name" value="Lactamase_B"/>
    <property type="match status" value="1"/>
</dbReference>
<dbReference type="STRING" id="1284.SHYC_06610"/>
<dbReference type="Gene3D" id="3.60.15.10">
    <property type="entry name" value="Ribonuclease Z/Hydroxyacylglutathione hydrolase-like"/>
    <property type="match status" value="1"/>
</dbReference>
<dbReference type="InterPro" id="IPR035681">
    <property type="entry name" value="ComA-like_MBL"/>
</dbReference>
<dbReference type="SUPFAM" id="SSF56281">
    <property type="entry name" value="Metallo-hydrolase/oxidoreductase"/>
    <property type="match status" value="1"/>
</dbReference>
<feature type="transmembrane region" description="Helical" evidence="6">
    <location>
        <begin position="375"/>
        <end position="401"/>
    </location>
</feature>
<feature type="transmembrane region" description="Helical" evidence="6">
    <location>
        <begin position="240"/>
        <end position="261"/>
    </location>
</feature>
<feature type="transmembrane region" description="Helical" evidence="6">
    <location>
        <begin position="459"/>
        <end position="475"/>
    </location>
</feature>
<evidence type="ECO:0000256" key="2">
    <source>
        <dbReference type="ARBA" id="ARBA00022475"/>
    </source>
</evidence>
<dbReference type="CDD" id="cd07731">
    <property type="entry name" value="ComA-like_MBL-fold"/>
    <property type="match status" value="1"/>
</dbReference>
<keyword evidence="4 6" id="KW-1133">Transmembrane helix</keyword>
<dbReference type="NCBIfam" id="TIGR00361">
    <property type="entry name" value="ComEC_Rec2"/>
    <property type="match status" value="1"/>
</dbReference>
<evidence type="ECO:0000259" key="7">
    <source>
        <dbReference type="SMART" id="SM00849"/>
    </source>
</evidence>
<evidence type="ECO:0000256" key="6">
    <source>
        <dbReference type="SAM" id="Phobius"/>
    </source>
</evidence>
<name>A0A418JK00_STAHY</name>
<dbReference type="InterPro" id="IPR004477">
    <property type="entry name" value="ComEC_N"/>
</dbReference>
<evidence type="ECO:0000256" key="5">
    <source>
        <dbReference type="ARBA" id="ARBA00023136"/>
    </source>
</evidence>
<feature type="transmembrane region" description="Helical" evidence="6">
    <location>
        <begin position="336"/>
        <end position="355"/>
    </location>
</feature>
<evidence type="ECO:0000256" key="1">
    <source>
        <dbReference type="ARBA" id="ARBA00004651"/>
    </source>
</evidence>
<dbReference type="InterPro" id="IPR052159">
    <property type="entry name" value="Competence_DNA_uptake"/>
</dbReference>
<comment type="subcellular location">
    <subcellularLocation>
        <location evidence="1">Cell membrane</location>
        <topology evidence="1">Multi-pass membrane protein</topology>
    </subcellularLocation>
</comment>
<proteinExistence type="predicted"/>
<sequence length="743" mass="84715">MPYILLCFIIGQIFAHHQYTACLFIIIVACSMVIKVKSFFTLVLSLCACSLGYIIELQLVSTLVNGTIYDSHSPTKDIIVEVKYLTPPILLNDEITALVQTKNNEKLHLKSYQIPKASLPKLDFYATHSCYVKGKYKPSARSGQLAHLTVKQLQFNNCKPDHPSWTDRIRLIRNTYISQMRSSQIHGKDKLIALATGDVQFINSKQLTLIRQLGISHLFAVSGTHVAIFIGMLYQILKRLPIPICVIKIILVLILPCYLVFTGEGPSAQRAVLMTILLFIFSKYISKKGITFLALSYIILSLNDPNIHYHLGFQFSFAICFLLLMMQNTYMHKPFIITLLLTSFISFYGSIPISYQHFNEIQWQSLITNIYFLPLYGLIIIPISMLTIFFAVLFPSILSYLTPIINPLFIFQDFLLWLSAPLAQYHWIIPEYGEIGYLTLSFICFVSVYLIAIKAYKKYVCFSICCIGLSILTLTDGQDEMTMINVGQGDAILFKSRKGQTLLIDTGGQIDSLKYKSKFNITERKLFPTLKQKGIRSIDYVLITHAHSDHMGELKSLSQTVNIRNIIFNPHHFEHNKLNEIYTVAKHHNIKLRSAFKLKSLTLGDFKFQFINATISNSQNPNDHSVITLATIRQSNILLMGDATVENEKELLKKVSLPPINILKVGHHGSITSTSEPFLNYVKPQYALISSGKNNLYRLPHPTILKRLHHYNVITFNTANTDTLSIRFDKNRPNQFKIYKQKN</sequence>
<evidence type="ECO:0000313" key="9">
    <source>
        <dbReference type="Proteomes" id="UP000285625"/>
    </source>
</evidence>
<dbReference type="Pfam" id="PF00753">
    <property type="entry name" value="Lactamase_B"/>
    <property type="match status" value="1"/>
</dbReference>
<evidence type="ECO:0000256" key="4">
    <source>
        <dbReference type="ARBA" id="ARBA00022989"/>
    </source>
</evidence>
<dbReference type="GO" id="GO:0005886">
    <property type="term" value="C:plasma membrane"/>
    <property type="evidence" value="ECO:0007669"/>
    <property type="project" value="UniProtKB-SubCell"/>
</dbReference>
<gene>
    <name evidence="8" type="ORF">BUZ57_04650</name>
</gene>
<evidence type="ECO:0000313" key="8">
    <source>
        <dbReference type="EMBL" id="RIO46406.1"/>
    </source>
</evidence>
<accession>A0A418JK00</accession>
<dbReference type="PANTHER" id="PTHR30619">
    <property type="entry name" value="DNA INTERNALIZATION/COMPETENCE PROTEIN COMEC/REC2"/>
    <property type="match status" value="1"/>
</dbReference>
<keyword evidence="3 6" id="KW-0812">Transmembrane</keyword>
<dbReference type="PANTHER" id="PTHR30619:SF1">
    <property type="entry name" value="RECOMBINATION PROTEIN 2"/>
    <property type="match status" value="1"/>
</dbReference>
<dbReference type="EMBL" id="QXVO01000010">
    <property type="protein sequence ID" value="RIO46406.1"/>
    <property type="molecule type" value="Genomic_DNA"/>
</dbReference>
<dbReference type="InterPro" id="IPR036866">
    <property type="entry name" value="RibonucZ/Hydroxyglut_hydro"/>
</dbReference>
<evidence type="ECO:0000256" key="3">
    <source>
        <dbReference type="ARBA" id="ARBA00022692"/>
    </source>
</evidence>
<feature type="transmembrane region" description="Helical" evidence="6">
    <location>
        <begin position="273"/>
        <end position="300"/>
    </location>
</feature>